<feature type="region of interest" description="Disordered" evidence="1">
    <location>
        <begin position="99"/>
        <end position="124"/>
    </location>
</feature>
<gene>
    <name evidence="3" type="ORF">PXEA_LOCUS37281</name>
</gene>
<organism evidence="3 4">
    <name type="scientific">Protopolystoma xenopodis</name>
    <dbReference type="NCBI Taxonomy" id="117903"/>
    <lineage>
        <taxon>Eukaryota</taxon>
        <taxon>Metazoa</taxon>
        <taxon>Spiralia</taxon>
        <taxon>Lophotrochozoa</taxon>
        <taxon>Platyhelminthes</taxon>
        <taxon>Monogenea</taxon>
        <taxon>Polyopisthocotylea</taxon>
        <taxon>Polystomatidea</taxon>
        <taxon>Polystomatidae</taxon>
        <taxon>Protopolystoma</taxon>
    </lineage>
</organism>
<accession>A0A448XSH7</accession>
<evidence type="ECO:0000313" key="3">
    <source>
        <dbReference type="EMBL" id="VEL43841.1"/>
    </source>
</evidence>
<dbReference type="OrthoDB" id="159395at2759"/>
<feature type="chain" id="PRO_5018999420" description="Secreted protein" evidence="2">
    <location>
        <begin position="17"/>
        <end position="124"/>
    </location>
</feature>
<evidence type="ECO:0000256" key="1">
    <source>
        <dbReference type="SAM" id="MobiDB-lite"/>
    </source>
</evidence>
<evidence type="ECO:0000256" key="2">
    <source>
        <dbReference type="SAM" id="SignalP"/>
    </source>
</evidence>
<protein>
    <recommendedName>
        <fullName evidence="5">Secreted protein</fullName>
    </recommendedName>
</protein>
<feature type="non-terminal residue" evidence="3">
    <location>
        <position position="124"/>
    </location>
</feature>
<evidence type="ECO:0000313" key="4">
    <source>
        <dbReference type="Proteomes" id="UP000784294"/>
    </source>
</evidence>
<sequence length="124" mass="13403">MLASVMTGLLVASAQWSPQQWRQMSTCGVPVSFECLLSSLGVETGMLEDWVWAVDRLSDYSTTLSPLPVSCDDDDNLAASITSQSRYPSLAVLSSEATGPAFKSVPSRRGSSPRVRMVGPQEFQ</sequence>
<keyword evidence="2" id="KW-0732">Signal</keyword>
<proteinExistence type="predicted"/>
<keyword evidence="4" id="KW-1185">Reference proteome</keyword>
<evidence type="ECO:0008006" key="5">
    <source>
        <dbReference type="Google" id="ProtNLM"/>
    </source>
</evidence>
<feature type="signal peptide" evidence="2">
    <location>
        <begin position="1"/>
        <end position="16"/>
    </location>
</feature>
<reference evidence="3" key="1">
    <citation type="submission" date="2018-11" db="EMBL/GenBank/DDBJ databases">
        <authorList>
            <consortium name="Pathogen Informatics"/>
        </authorList>
    </citation>
    <scope>NUCLEOTIDE SEQUENCE</scope>
</reference>
<comment type="caution">
    <text evidence="3">The sequence shown here is derived from an EMBL/GenBank/DDBJ whole genome shotgun (WGS) entry which is preliminary data.</text>
</comment>
<dbReference type="AlphaFoldDB" id="A0A448XSH7"/>
<dbReference type="EMBL" id="CAAALY010285828">
    <property type="protein sequence ID" value="VEL43841.1"/>
    <property type="molecule type" value="Genomic_DNA"/>
</dbReference>
<feature type="compositionally biased region" description="Low complexity" evidence="1">
    <location>
        <begin position="104"/>
        <end position="116"/>
    </location>
</feature>
<name>A0A448XSH7_9PLAT</name>
<dbReference type="Proteomes" id="UP000784294">
    <property type="component" value="Unassembled WGS sequence"/>
</dbReference>